<name>A0A0A8ZLZ8_ARUDO</name>
<accession>A0A0A8ZLZ8</accession>
<reference evidence="1" key="1">
    <citation type="submission" date="2014-09" db="EMBL/GenBank/DDBJ databases">
        <authorList>
            <person name="Magalhaes I.L.F."/>
            <person name="Oliveira U."/>
            <person name="Santos F.R."/>
            <person name="Vidigal T.H.D.A."/>
            <person name="Brescovit A.D."/>
            <person name="Santos A.J."/>
        </authorList>
    </citation>
    <scope>NUCLEOTIDE SEQUENCE</scope>
    <source>
        <tissue evidence="1">Shoot tissue taken approximately 20 cm above the soil surface</tissue>
    </source>
</reference>
<protein>
    <submittedName>
        <fullName evidence="1">HAT1</fullName>
    </submittedName>
</protein>
<organism evidence="1">
    <name type="scientific">Arundo donax</name>
    <name type="common">Giant reed</name>
    <name type="synonym">Donax arundinaceus</name>
    <dbReference type="NCBI Taxonomy" id="35708"/>
    <lineage>
        <taxon>Eukaryota</taxon>
        <taxon>Viridiplantae</taxon>
        <taxon>Streptophyta</taxon>
        <taxon>Embryophyta</taxon>
        <taxon>Tracheophyta</taxon>
        <taxon>Spermatophyta</taxon>
        <taxon>Magnoliopsida</taxon>
        <taxon>Liliopsida</taxon>
        <taxon>Poales</taxon>
        <taxon>Poaceae</taxon>
        <taxon>PACMAD clade</taxon>
        <taxon>Arundinoideae</taxon>
        <taxon>Arundineae</taxon>
        <taxon>Arundo</taxon>
    </lineage>
</organism>
<dbReference type="AlphaFoldDB" id="A0A0A8ZLZ8"/>
<reference evidence="1" key="2">
    <citation type="journal article" date="2015" name="Data Brief">
        <title>Shoot transcriptome of the giant reed, Arundo donax.</title>
        <authorList>
            <person name="Barrero R.A."/>
            <person name="Guerrero F.D."/>
            <person name="Moolhuijzen P."/>
            <person name="Goolsby J.A."/>
            <person name="Tidwell J."/>
            <person name="Bellgard S.E."/>
            <person name="Bellgard M.I."/>
        </authorList>
    </citation>
    <scope>NUCLEOTIDE SEQUENCE</scope>
    <source>
        <tissue evidence="1">Shoot tissue taken approximately 20 cm above the soil surface</tissue>
    </source>
</reference>
<dbReference type="EMBL" id="GBRH01259202">
    <property type="protein sequence ID" value="JAD38693.1"/>
    <property type="molecule type" value="Transcribed_RNA"/>
</dbReference>
<sequence>MALPLVTTFLIYWHSSEKVCRNSPFSTKFSPKMF</sequence>
<evidence type="ECO:0000313" key="1">
    <source>
        <dbReference type="EMBL" id="JAD38693.1"/>
    </source>
</evidence>
<proteinExistence type="predicted"/>